<evidence type="ECO:0000256" key="9">
    <source>
        <dbReference type="ARBA" id="ARBA00022833"/>
    </source>
</evidence>
<feature type="domain" description="AAA+ ATPase" evidence="14">
    <location>
        <begin position="224"/>
        <end position="363"/>
    </location>
</feature>
<accession>A0A6C0DEF9</accession>
<dbReference type="GO" id="GO:0004176">
    <property type="term" value="F:ATP-dependent peptidase activity"/>
    <property type="evidence" value="ECO:0007669"/>
    <property type="project" value="InterPro"/>
</dbReference>
<dbReference type="FunFam" id="1.10.8.60:FF:000001">
    <property type="entry name" value="ATP-dependent zinc metalloprotease FtsH"/>
    <property type="match status" value="1"/>
</dbReference>
<dbReference type="GO" id="GO:0046872">
    <property type="term" value="F:metal ion binding"/>
    <property type="evidence" value="ECO:0007669"/>
    <property type="project" value="UniProtKB-KW"/>
</dbReference>
<evidence type="ECO:0000256" key="11">
    <source>
        <dbReference type="ARBA" id="ARBA00022989"/>
    </source>
</evidence>
<keyword evidence="10" id="KW-0067">ATP-binding</keyword>
<dbReference type="SUPFAM" id="SSF140990">
    <property type="entry name" value="FtsH protease domain-like"/>
    <property type="match status" value="1"/>
</dbReference>
<comment type="cofactor">
    <cofactor evidence="1">
        <name>Zn(2+)</name>
        <dbReference type="ChEBI" id="CHEBI:29105"/>
    </cofactor>
</comment>
<evidence type="ECO:0000256" key="5">
    <source>
        <dbReference type="ARBA" id="ARBA00022692"/>
    </source>
</evidence>
<dbReference type="SUPFAM" id="SSF52540">
    <property type="entry name" value="P-loop containing nucleoside triphosphate hydrolases"/>
    <property type="match status" value="1"/>
</dbReference>
<evidence type="ECO:0000313" key="15">
    <source>
        <dbReference type="EMBL" id="QHT15328.1"/>
    </source>
</evidence>
<reference evidence="15" key="1">
    <citation type="journal article" date="2020" name="Nature">
        <title>Giant virus diversity and host interactions through global metagenomics.</title>
        <authorList>
            <person name="Schulz F."/>
            <person name="Roux S."/>
            <person name="Paez-Espino D."/>
            <person name="Jungbluth S."/>
            <person name="Walsh D.A."/>
            <person name="Denef V.J."/>
            <person name="McMahon K.D."/>
            <person name="Konstantinidis K.T."/>
            <person name="Eloe-Fadrosh E.A."/>
            <person name="Kyrpides N.C."/>
            <person name="Woyke T."/>
        </authorList>
    </citation>
    <scope>NUCLEOTIDE SEQUENCE</scope>
    <source>
        <strain evidence="15">GVMAG-M-3300023174-144</strain>
    </source>
</reference>
<keyword evidence="7" id="KW-0547">Nucleotide-binding</keyword>
<protein>
    <recommendedName>
        <fullName evidence="14">AAA+ ATPase domain-containing protein</fullName>
    </recommendedName>
</protein>
<dbReference type="GO" id="GO:0016887">
    <property type="term" value="F:ATP hydrolysis activity"/>
    <property type="evidence" value="ECO:0007669"/>
    <property type="project" value="InterPro"/>
</dbReference>
<evidence type="ECO:0000256" key="10">
    <source>
        <dbReference type="ARBA" id="ARBA00022840"/>
    </source>
</evidence>
<comment type="subcellular location">
    <subcellularLocation>
        <location evidence="2">Membrane</location>
    </subcellularLocation>
</comment>
<dbReference type="Pfam" id="PF01434">
    <property type="entry name" value="Peptidase_M41"/>
    <property type="match status" value="1"/>
</dbReference>
<evidence type="ECO:0000256" key="12">
    <source>
        <dbReference type="ARBA" id="ARBA00023049"/>
    </source>
</evidence>
<dbReference type="Gene3D" id="1.10.8.60">
    <property type="match status" value="1"/>
</dbReference>
<dbReference type="EMBL" id="MN739606">
    <property type="protein sequence ID" value="QHT15328.1"/>
    <property type="molecule type" value="Genomic_DNA"/>
</dbReference>
<keyword evidence="13" id="KW-0472">Membrane</keyword>
<organism evidence="15">
    <name type="scientific">viral metagenome</name>
    <dbReference type="NCBI Taxonomy" id="1070528"/>
    <lineage>
        <taxon>unclassified sequences</taxon>
        <taxon>metagenomes</taxon>
        <taxon>organismal metagenomes</taxon>
    </lineage>
</organism>
<dbReference type="Pfam" id="PF17862">
    <property type="entry name" value="AAA_lid_3"/>
    <property type="match status" value="1"/>
</dbReference>
<keyword evidence="9" id="KW-0862">Zinc</keyword>
<dbReference type="Gene3D" id="1.20.58.760">
    <property type="entry name" value="Peptidase M41"/>
    <property type="match status" value="1"/>
</dbReference>
<dbReference type="GO" id="GO:0009535">
    <property type="term" value="C:chloroplast thylakoid membrane"/>
    <property type="evidence" value="ECO:0007669"/>
    <property type="project" value="TreeGrafter"/>
</dbReference>
<dbReference type="InterPro" id="IPR037219">
    <property type="entry name" value="Peptidase_M41-like"/>
</dbReference>
<dbReference type="PANTHER" id="PTHR23076">
    <property type="entry name" value="METALLOPROTEASE M41 FTSH"/>
    <property type="match status" value="1"/>
</dbReference>
<dbReference type="InterPro" id="IPR003593">
    <property type="entry name" value="AAA+_ATPase"/>
</dbReference>
<dbReference type="InterPro" id="IPR000642">
    <property type="entry name" value="Peptidase_M41"/>
</dbReference>
<keyword evidence="8" id="KW-0378">Hydrolase</keyword>
<dbReference type="PROSITE" id="PS00674">
    <property type="entry name" value="AAA"/>
    <property type="match status" value="1"/>
</dbReference>
<name>A0A6C0DEF9_9ZZZZ</name>
<evidence type="ECO:0000256" key="6">
    <source>
        <dbReference type="ARBA" id="ARBA00022723"/>
    </source>
</evidence>
<dbReference type="GO" id="GO:0004222">
    <property type="term" value="F:metalloendopeptidase activity"/>
    <property type="evidence" value="ECO:0007669"/>
    <property type="project" value="InterPro"/>
</dbReference>
<dbReference type="SMART" id="SM00382">
    <property type="entry name" value="AAA"/>
    <property type="match status" value="1"/>
</dbReference>
<sequence length="646" mass="72496">MNIFRILSLLVLPFSLSAYKLPGRMTKMSLNENTVRQIVQKNYFINKYDYNTLLDKIDTGEIEGVYFLPKLDTVIAEQKEKSGELYKDYSITRITPFVADNIVTETTKKHVETVFLQEPSQDLNQFQKYAGDLFGFANNLFIGLFIFSLIANGIRFFQQQQMPNNGGLNNIFTTKNINKDIPTIQKANISLSSFAGSPEIFQECTEVVSYLKNSTVYKNAGAEIPRGILLEGPPGTGKTLLAKAIASEAGANFISITASEFVEVFVGVGASKIRKLFENARNNKPCIIFIDEIDAVGRQRGAGINMANDEREQTLNQLLAEMDGFGDNEGILVIAATNRKDVLDSALLRPGRFDRLITVPLPDRDSRRQILRVHSKNKVFSEDVNLDLVAELTSGFSGAQLKNLLNEAAIYAARNGNTVIDETNIMNALDKLIIGLIKNNDTRDDVSKRRVAIHEVGHAFLAYTFNDYFDLKKVSIESTYNGAGGYTVFNEYQNITDSGLYTKDLLYKRLVITMGGKAAERIFYGEEYVSLGANQDLKQANSLARRMIGNFGMGTRLETFYNENIDNDANPFLGRTFGSSDKYSESTKEIFDKEALLLIDSAYMEAKQILHQNIDMLHIVIDFLLNDKYLSGQEFRNIIEAKEIFD</sequence>
<keyword evidence="6" id="KW-0479">Metal-binding</keyword>
<dbReference type="GO" id="GO:0006508">
    <property type="term" value="P:proteolysis"/>
    <property type="evidence" value="ECO:0007669"/>
    <property type="project" value="UniProtKB-KW"/>
</dbReference>
<dbReference type="FunFam" id="3.40.50.300:FF:000001">
    <property type="entry name" value="ATP-dependent zinc metalloprotease FtsH"/>
    <property type="match status" value="1"/>
</dbReference>
<comment type="similarity">
    <text evidence="3">In the C-terminal section; belongs to the peptidase M41 family.</text>
</comment>
<dbReference type="AlphaFoldDB" id="A0A6C0DEF9"/>
<dbReference type="InterPro" id="IPR003960">
    <property type="entry name" value="ATPase_AAA_CS"/>
</dbReference>
<evidence type="ECO:0000256" key="3">
    <source>
        <dbReference type="ARBA" id="ARBA00010044"/>
    </source>
</evidence>
<dbReference type="InterPro" id="IPR041569">
    <property type="entry name" value="AAA_lid_3"/>
</dbReference>
<evidence type="ECO:0000256" key="4">
    <source>
        <dbReference type="ARBA" id="ARBA00022670"/>
    </source>
</evidence>
<dbReference type="Pfam" id="PF00004">
    <property type="entry name" value="AAA"/>
    <property type="match status" value="1"/>
</dbReference>
<dbReference type="Gene3D" id="3.40.50.300">
    <property type="entry name" value="P-loop containing nucleotide triphosphate hydrolases"/>
    <property type="match status" value="1"/>
</dbReference>
<evidence type="ECO:0000256" key="7">
    <source>
        <dbReference type="ARBA" id="ARBA00022741"/>
    </source>
</evidence>
<keyword evidence="12" id="KW-0482">Metalloprotease</keyword>
<dbReference type="InterPro" id="IPR027417">
    <property type="entry name" value="P-loop_NTPase"/>
</dbReference>
<keyword evidence="11" id="KW-1133">Transmembrane helix</keyword>
<evidence type="ECO:0000256" key="2">
    <source>
        <dbReference type="ARBA" id="ARBA00004370"/>
    </source>
</evidence>
<evidence type="ECO:0000256" key="1">
    <source>
        <dbReference type="ARBA" id="ARBA00001947"/>
    </source>
</evidence>
<evidence type="ECO:0000256" key="8">
    <source>
        <dbReference type="ARBA" id="ARBA00022801"/>
    </source>
</evidence>
<evidence type="ECO:0000259" key="14">
    <source>
        <dbReference type="SMART" id="SM00382"/>
    </source>
</evidence>
<keyword evidence="5" id="KW-0812">Transmembrane</keyword>
<dbReference type="GO" id="GO:0005524">
    <property type="term" value="F:ATP binding"/>
    <property type="evidence" value="ECO:0007669"/>
    <property type="project" value="UniProtKB-KW"/>
</dbReference>
<evidence type="ECO:0000256" key="13">
    <source>
        <dbReference type="ARBA" id="ARBA00023136"/>
    </source>
</evidence>
<dbReference type="CDD" id="cd19501">
    <property type="entry name" value="RecA-like_FtsH"/>
    <property type="match status" value="1"/>
</dbReference>
<dbReference type="InterPro" id="IPR003959">
    <property type="entry name" value="ATPase_AAA_core"/>
</dbReference>
<keyword evidence="4" id="KW-0645">Protease</keyword>
<dbReference type="PANTHER" id="PTHR23076:SF58">
    <property type="entry name" value="INACTIVE ATP-DEPENDENT ZINC METALLOPROTEASE FTSHI 5, CHLOROPLASTIC-RELATED"/>
    <property type="match status" value="1"/>
</dbReference>
<proteinExistence type="inferred from homology"/>